<dbReference type="InterPro" id="IPR050161">
    <property type="entry name" value="Siro_Cobalamin_biosynth"/>
</dbReference>
<dbReference type="RefSeq" id="WP_060930910.1">
    <property type="nucleotide sequence ID" value="NZ_KQ959797.1"/>
</dbReference>
<accession>A0A133ZUX0</accession>
<organism evidence="8 9">
    <name type="scientific">Lachnoanaerobaculum saburreum</name>
    <dbReference type="NCBI Taxonomy" id="467210"/>
    <lineage>
        <taxon>Bacteria</taxon>
        <taxon>Bacillati</taxon>
        <taxon>Bacillota</taxon>
        <taxon>Clostridia</taxon>
        <taxon>Lachnospirales</taxon>
        <taxon>Lachnospiraceae</taxon>
        <taxon>Lachnoanaerobaculum</taxon>
    </lineage>
</organism>
<evidence type="ECO:0000313" key="8">
    <source>
        <dbReference type="EMBL" id="KXB59229.1"/>
    </source>
</evidence>
<feature type="domain" description="Tetrapyrrole biosynthesis uroporphyrinogen III synthase" evidence="7">
    <location>
        <begin position="271"/>
        <end position="491"/>
    </location>
</feature>
<dbReference type="GO" id="GO:0019354">
    <property type="term" value="P:siroheme biosynthetic process"/>
    <property type="evidence" value="ECO:0007669"/>
    <property type="project" value="InterPro"/>
</dbReference>
<dbReference type="PANTHER" id="PTHR45790:SF3">
    <property type="entry name" value="S-ADENOSYL-L-METHIONINE-DEPENDENT UROPORPHYRINOGEN III METHYLTRANSFERASE, CHLOROPLASTIC"/>
    <property type="match status" value="1"/>
</dbReference>
<evidence type="ECO:0000313" key="9">
    <source>
        <dbReference type="Proteomes" id="UP000070394"/>
    </source>
</evidence>
<dbReference type="InterPro" id="IPR000878">
    <property type="entry name" value="4pyrrol_Mease"/>
</dbReference>
<dbReference type="GO" id="GO:0032259">
    <property type="term" value="P:methylation"/>
    <property type="evidence" value="ECO:0007669"/>
    <property type="project" value="UniProtKB-KW"/>
</dbReference>
<evidence type="ECO:0000256" key="4">
    <source>
        <dbReference type="ARBA" id="ARBA00022691"/>
    </source>
</evidence>
<reference evidence="9" key="1">
    <citation type="submission" date="2016-01" db="EMBL/GenBank/DDBJ databases">
        <authorList>
            <person name="Mitreva M."/>
            <person name="Pepin K.H."/>
            <person name="Mihindukulasuriya K.A."/>
            <person name="Fulton R."/>
            <person name="Fronick C."/>
            <person name="O'Laughlin M."/>
            <person name="Miner T."/>
            <person name="Herter B."/>
            <person name="Rosa B.A."/>
            <person name="Cordes M."/>
            <person name="Tomlinson C."/>
            <person name="Wollam A."/>
            <person name="Palsikar V.B."/>
            <person name="Mardis E.R."/>
            <person name="Wilson R.K."/>
        </authorList>
    </citation>
    <scope>NUCLEOTIDE SEQUENCE [LARGE SCALE GENOMIC DNA]</scope>
    <source>
        <strain evidence="9">DNF00896</strain>
    </source>
</reference>
<protein>
    <recommendedName>
        <fullName evidence="1">uroporphyrinogen-III C-methyltransferase</fullName>
        <ecNumber evidence="1">2.1.1.107</ecNumber>
    </recommendedName>
</protein>
<evidence type="ECO:0000256" key="5">
    <source>
        <dbReference type="ARBA" id="ARBA00023244"/>
    </source>
</evidence>
<keyword evidence="4" id="KW-0949">S-adenosyl-L-methionine</keyword>
<dbReference type="AlphaFoldDB" id="A0A133ZUX0"/>
<dbReference type="SUPFAM" id="SSF69618">
    <property type="entry name" value="HemD-like"/>
    <property type="match status" value="1"/>
</dbReference>
<dbReference type="FunFam" id="3.40.1010.10:FF:000001">
    <property type="entry name" value="Siroheme synthase"/>
    <property type="match status" value="1"/>
</dbReference>
<feature type="domain" description="Tetrapyrrole methylase" evidence="6">
    <location>
        <begin position="8"/>
        <end position="216"/>
    </location>
</feature>
<dbReference type="Gene3D" id="3.40.1010.10">
    <property type="entry name" value="Cobalt-precorrin-4 Transmethylase, Domain 1"/>
    <property type="match status" value="1"/>
</dbReference>
<dbReference type="NCBIfam" id="NF004790">
    <property type="entry name" value="PRK06136.1"/>
    <property type="match status" value="1"/>
</dbReference>
<name>A0A133ZUX0_9FIRM</name>
<dbReference type="InterPro" id="IPR014777">
    <property type="entry name" value="4pyrrole_Mease_sub1"/>
</dbReference>
<keyword evidence="3 8" id="KW-0808">Transferase</keyword>
<evidence type="ECO:0000259" key="6">
    <source>
        <dbReference type="Pfam" id="PF00590"/>
    </source>
</evidence>
<dbReference type="InterPro" id="IPR003754">
    <property type="entry name" value="4pyrrol_synth_uPrphyn_synth"/>
</dbReference>
<dbReference type="CDD" id="cd11642">
    <property type="entry name" value="SUMT"/>
    <property type="match status" value="1"/>
</dbReference>
<dbReference type="OrthoDB" id="9815856at2"/>
<dbReference type="Proteomes" id="UP000070394">
    <property type="component" value="Unassembled WGS sequence"/>
</dbReference>
<dbReference type="EMBL" id="LSDA01000037">
    <property type="protein sequence ID" value="KXB59229.1"/>
    <property type="molecule type" value="Genomic_DNA"/>
</dbReference>
<gene>
    <name evidence="8" type="ORF">HMPREF1866_01045</name>
</gene>
<dbReference type="GO" id="GO:0004852">
    <property type="term" value="F:uroporphyrinogen-III synthase activity"/>
    <property type="evidence" value="ECO:0007669"/>
    <property type="project" value="InterPro"/>
</dbReference>
<sequence>MFNKEVKKVSLVGVGPGDENLLTLKALECIQNADVLVYDNLINPTVLNKARLDAKLIYAGKISGNHYLTQDKINETIAEYAASGEYVVRLKGGDPYIFGRGGEEAEYLIERGIDFETVHGVSSFYAGLGYAGIPITFRGEATSFHVFTGHRKKGEPLDLDFKNIAKSDGSLVFLMGISNLPLIVNGLLSNGMNPHIGAAVVENGTRYNQRVFRGELCSIEEIAKRENIVSPALIVVGDVCKKDLKFFNKSKLPLSGKNILLTATRTLAEKMAIRFKETGANICEMSLIVTKEIEIEEEKLVSELNDSTHILFTSSNGVDIFFEQIKRYGIDIRSLYNKKICVIGSGSGEALNKYGVNADFIPSKFDSKSFLDEILPKLDKDSKVLMLRAKIGSDVLPKGLKSAGIAFSDIPVYDTIIDHRKKFELNKDIENFDYVVVASASGAKALVEMIEDKKELSGKVVSIGPVTTKALVELGIENIITAKQYDVEGIIDAIKKL</sequence>
<dbReference type="GO" id="GO:0004851">
    <property type="term" value="F:uroporphyrin-III C-methyltransferase activity"/>
    <property type="evidence" value="ECO:0007669"/>
    <property type="project" value="UniProtKB-EC"/>
</dbReference>
<keyword evidence="9" id="KW-1185">Reference proteome</keyword>
<dbReference type="NCBIfam" id="TIGR01469">
    <property type="entry name" value="cobA_cysG_Cterm"/>
    <property type="match status" value="1"/>
</dbReference>
<keyword evidence="2 8" id="KW-0489">Methyltransferase</keyword>
<dbReference type="PATRIC" id="fig|467210.3.peg.1034"/>
<evidence type="ECO:0000256" key="2">
    <source>
        <dbReference type="ARBA" id="ARBA00022603"/>
    </source>
</evidence>
<dbReference type="Pfam" id="PF02602">
    <property type="entry name" value="HEM4"/>
    <property type="match status" value="1"/>
</dbReference>
<evidence type="ECO:0000256" key="3">
    <source>
        <dbReference type="ARBA" id="ARBA00022679"/>
    </source>
</evidence>
<evidence type="ECO:0000256" key="1">
    <source>
        <dbReference type="ARBA" id="ARBA00012162"/>
    </source>
</evidence>
<keyword evidence="5" id="KW-0627">Porphyrin biosynthesis</keyword>
<comment type="caution">
    <text evidence="8">The sequence shown here is derived from an EMBL/GenBank/DDBJ whole genome shotgun (WGS) entry which is preliminary data.</text>
</comment>
<dbReference type="PANTHER" id="PTHR45790">
    <property type="entry name" value="SIROHEME SYNTHASE-RELATED"/>
    <property type="match status" value="1"/>
</dbReference>
<dbReference type="InterPro" id="IPR006366">
    <property type="entry name" value="CobA/CysG_C"/>
</dbReference>
<proteinExistence type="predicted"/>
<dbReference type="STRING" id="467210.HMPREF1866_01045"/>
<dbReference type="InterPro" id="IPR014776">
    <property type="entry name" value="4pyrrole_Mease_sub2"/>
</dbReference>
<dbReference type="Gene3D" id="3.30.950.10">
    <property type="entry name" value="Methyltransferase, Cobalt-precorrin-4 Transmethylase, Domain 2"/>
    <property type="match status" value="1"/>
</dbReference>
<dbReference type="Pfam" id="PF00590">
    <property type="entry name" value="TP_methylase"/>
    <property type="match status" value="1"/>
</dbReference>
<dbReference type="CDD" id="cd06578">
    <property type="entry name" value="HemD"/>
    <property type="match status" value="1"/>
</dbReference>
<dbReference type="InterPro" id="IPR036108">
    <property type="entry name" value="4pyrrol_syn_uPrphyn_synt_sf"/>
</dbReference>
<dbReference type="Gene3D" id="3.40.50.10090">
    <property type="match status" value="2"/>
</dbReference>
<dbReference type="SUPFAM" id="SSF53790">
    <property type="entry name" value="Tetrapyrrole methylase"/>
    <property type="match status" value="1"/>
</dbReference>
<evidence type="ECO:0000259" key="7">
    <source>
        <dbReference type="Pfam" id="PF02602"/>
    </source>
</evidence>
<dbReference type="InterPro" id="IPR035996">
    <property type="entry name" value="4pyrrol_Methylase_sf"/>
</dbReference>
<dbReference type="EC" id="2.1.1.107" evidence="1"/>